<name>A0A0R2KZC9_9LACO</name>
<keyword evidence="2" id="KW-1185">Reference proteome</keyword>
<comment type="caution">
    <text evidence="1">The sequence shown here is derived from an EMBL/GenBank/DDBJ whole genome shotgun (WGS) entry which is preliminary data.</text>
</comment>
<evidence type="ECO:0000313" key="2">
    <source>
        <dbReference type="Proteomes" id="UP000051859"/>
    </source>
</evidence>
<dbReference type="Gene3D" id="3.40.50.300">
    <property type="entry name" value="P-loop containing nucleotide triphosphate hydrolases"/>
    <property type="match status" value="2"/>
</dbReference>
<accession>A0A0R2KZC9</accession>
<dbReference type="AlphaFoldDB" id="A0A0R2KZC9"/>
<dbReference type="SUPFAM" id="SSF52540">
    <property type="entry name" value="P-loop containing nucleoside triphosphate hydrolases"/>
    <property type="match status" value="1"/>
</dbReference>
<dbReference type="EMBL" id="JQBX01000027">
    <property type="protein sequence ID" value="KRN93014.1"/>
    <property type="molecule type" value="Genomic_DNA"/>
</dbReference>
<evidence type="ECO:0000313" key="1">
    <source>
        <dbReference type="EMBL" id="KRN93014.1"/>
    </source>
</evidence>
<protein>
    <recommendedName>
        <fullName evidence="3">DUF2075 domain-containing protein</fullName>
    </recommendedName>
</protein>
<proteinExistence type="predicted"/>
<dbReference type="PATRIC" id="fig|331679.3.peg.989"/>
<organism evidence="1 2">
    <name type="scientific">Pediococcus stilesii</name>
    <dbReference type="NCBI Taxonomy" id="331679"/>
    <lineage>
        <taxon>Bacteria</taxon>
        <taxon>Bacillati</taxon>
        <taxon>Bacillota</taxon>
        <taxon>Bacilli</taxon>
        <taxon>Lactobacillales</taxon>
        <taxon>Lactobacillaceae</taxon>
        <taxon>Pediococcus</taxon>
    </lineage>
</organism>
<dbReference type="Pfam" id="PF13604">
    <property type="entry name" value="AAA_30"/>
    <property type="match status" value="1"/>
</dbReference>
<evidence type="ECO:0008006" key="3">
    <source>
        <dbReference type="Google" id="ProtNLM"/>
    </source>
</evidence>
<gene>
    <name evidence="1" type="ORF">IV81_GL000977</name>
</gene>
<dbReference type="STRING" id="331679.IV81_GL000977"/>
<dbReference type="RefSeq" id="WP_057804268.1">
    <property type="nucleotide sequence ID" value="NZ_JQBX01000027.1"/>
</dbReference>
<dbReference type="Proteomes" id="UP000051859">
    <property type="component" value="Unassembled WGS sequence"/>
</dbReference>
<reference evidence="1 2" key="1">
    <citation type="journal article" date="2015" name="Genome Announc.">
        <title>Expanding the biotechnology potential of lactobacilli through comparative genomics of 213 strains and associated genera.</title>
        <authorList>
            <person name="Sun Z."/>
            <person name="Harris H.M."/>
            <person name="McCann A."/>
            <person name="Guo C."/>
            <person name="Argimon S."/>
            <person name="Zhang W."/>
            <person name="Yang X."/>
            <person name="Jeffery I.B."/>
            <person name="Cooney J.C."/>
            <person name="Kagawa T.F."/>
            <person name="Liu W."/>
            <person name="Song Y."/>
            <person name="Salvetti E."/>
            <person name="Wrobel A."/>
            <person name="Rasinkangas P."/>
            <person name="Parkhill J."/>
            <person name="Rea M.C."/>
            <person name="O'Sullivan O."/>
            <person name="Ritari J."/>
            <person name="Douillard F.P."/>
            <person name="Paul Ross R."/>
            <person name="Yang R."/>
            <person name="Briner A.E."/>
            <person name="Felis G.E."/>
            <person name="de Vos W.M."/>
            <person name="Barrangou R."/>
            <person name="Klaenhammer T.R."/>
            <person name="Caufield P.W."/>
            <person name="Cui Y."/>
            <person name="Zhang H."/>
            <person name="O'Toole P.W."/>
        </authorList>
    </citation>
    <scope>NUCLEOTIDE SEQUENCE [LARGE SCALE GENOMIC DNA]</scope>
    <source>
        <strain evidence="1 2">DSM 18001</strain>
    </source>
</reference>
<dbReference type="InterPro" id="IPR027417">
    <property type="entry name" value="P-loop_NTPase"/>
</dbReference>
<sequence length="490" mass="56555">MTLRPVDLRAITARSLIGNEDVLREYLGYLNIHFRQREIQDLSQLVDHLDDETPLNKFFVGFTIPQIGKEFDLLKINDSTILNIELKNGKKNLDEIRQQLEKNLYYLDGFYGNRVSILFTYRVDTGELFELVDDELVEGSWDRLNKLLKTVSEDISSIEELCDPTKFLVSPFNTTDKFLLGKYFLTHSQNEFKNKILNSEENVFSIRGNAGTGKTLLAYDISKTFMKQGKRVVIFHCGYLNDGQKLLNDDGWNIIELKNIKSTIESDLDNFDVVIIDEVQRINVKKLTIWFEVLKSFNGKLIFCGDPKQFLNVNENGNESFEYINSIVADSNQLSLTDKIRSNAQVAAFIRRLFSKKANIGKLHVSPTNIYVEYFDTKKAAKLYASVLMSKGWEVISPTPSFWNQEFYEEFDRVSGISNSHHVIGQEFDNVATFIGPNFKYNEGKLEGYETYYPSVKMLFENVTRTRKNLCLIIINNPDVLHNILEIMTE</sequence>